<keyword evidence="1" id="KW-0560">Oxidoreductase</keyword>
<evidence type="ECO:0000313" key="3">
    <source>
        <dbReference type="Proteomes" id="UP000189627"/>
    </source>
</evidence>
<dbReference type="Pfam" id="PF14518">
    <property type="entry name" value="Haem_oxygenas_2"/>
    <property type="match status" value="1"/>
</dbReference>
<protein>
    <submittedName>
        <fullName evidence="2">Pyrroloquinoline quinone biosynthesis protein PqqC</fullName>
    </submittedName>
</protein>
<proteinExistence type="predicted"/>
<dbReference type="OrthoDB" id="8617600at2"/>
<dbReference type="AlphaFoldDB" id="A0A1U9UPG8"/>
<reference evidence="3" key="1">
    <citation type="submission" date="2017-02" db="EMBL/GenBank/DDBJ databases">
        <title>Complete genome sequence of Cupriavidus necator strain NH9, a 3-chlorobenzoate degrader.</title>
        <authorList>
            <person name="Moriuchi R."/>
            <person name="Dohra H."/>
            <person name="Ogawa N."/>
        </authorList>
    </citation>
    <scope>NUCLEOTIDE SEQUENCE [LARGE SCALE GENOMIC DNA]</scope>
    <source>
        <strain evidence="3">NH9</strain>
    </source>
</reference>
<accession>A0A1U9UPG8</accession>
<dbReference type="InterPro" id="IPR039068">
    <property type="entry name" value="PqqC-like"/>
</dbReference>
<dbReference type="SUPFAM" id="SSF48613">
    <property type="entry name" value="Heme oxygenase-like"/>
    <property type="match status" value="1"/>
</dbReference>
<dbReference type="PANTHER" id="PTHR40279:SF3">
    <property type="entry name" value="4-AMINOBENZOATE SYNTHASE"/>
    <property type="match status" value="1"/>
</dbReference>
<sequence>MIKRASFKEELRRVLHDNLTLGHPIFEALFDPQRPNLPLLRATALQGYQLTRHFLYYIEHLFFHCPLPKFKRALLINMYEEETGRLSRSDNHVALMQNFLRAIGISDFERDAEHPLPATSALINYRLDAVRDPSKYHIGAATVMIASEGQNLETKAGEARHELFGKVYGLAESDLRFFSVHQAEDVGHVEQGLNLVSELCTTARMQEEALFAVDHTCKLFYGMYENIHVENRRKAPGTVALRDGR</sequence>
<dbReference type="SMART" id="SM01236">
    <property type="entry name" value="Haem_oxygenase_2"/>
    <property type="match status" value="1"/>
</dbReference>
<gene>
    <name evidence="2" type="ORF">BJN34_11445</name>
</gene>
<dbReference type="GO" id="GO:0016491">
    <property type="term" value="F:oxidoreductase activity"/>
    <property type="evidence" value="ECO:0007669"/>
    <property type="project" value="UniProtKB-KW"/>
</dbReference>
<evidence type="ECO:0000313" key="2">
    <source>
        <dbReference type="EMBL" id="AQV94500.1"/>
    </source>
</evidence>
<dbReference type="Gene3D" id="1.20.910.10">
    <property type="entry name" value="Heme oxygenase-like"/>
    <property type="match status" value="1"/>
</dbReference>
<organism evidence="2 3">
    <name type="scientific">Cupriavidus necator</name>
    <name type="common">Alcaligenes eutrophus</name>
    <name type="synonym">Ralstonia eutropha</name>
    <dbReference type="NCBI Taxonomy" id="106590"/>
    <lineage>
        <taxon>Bacteria</taxon>
        <taxon>Pseudomonadati</taxon>
        <taxon>Pseudomonadota</taxon>
        <taxon>Betaproteobacteria</taxon>
        <taxon>Burkholderiales</taxon>
        <taxon>Burkholderiaceae</taxon>
        <taxon>Cupriavidus</taxon>
    </lineage>
</organism>
<dbReference type="RefSeq" id="WP_078196725.1">
    <property type="nucleotide sequence ID" value="NZ_CP017757.2"/>
</dbReference>
<dbReference type="EMBL" id="CP017757">
    <property type="protein sequence ID" value="AQV94500.1"/>
    <property type="molecule type" value="Genomic_DNA"/>
</dbReference>
<name>A0A1U9UPG8_CUPNE</name>
<evidence type="ECO:0000256" key="1">
    <source>
        <dbReference type="ARBA" id="ARBA00023002"/>
    </source>
</evidence>
<dbReference type="PANTHER" id="PTHR40279">
    <property type="entry name" value="PQQC-LIKE PROTEIN"/>
    <property type="match status" value="1"/>
</dbReference>
<dbReference type="Proteomes" id="UP000189627">
    <property type="component" value="Chromosome 1"/>
</dbReference>
<dbReference type="InterPro" id="IPR016084">
    <property type="entry name" value="Haem_Oase-like_multi-hlx"/>
</dbReference>
<dbReference type="KEGG" id="cuh:BJN34_11445"/>